<evidence type="ECO:0000256" key="8">
    <source>
        <dbReference type="ARBA" id="ARBA00022833"/>
    </source>
</evidence>
<evidence type="ECO:0000256" key="4">
    <source>
        <dbReference type="ARBA" id="ARBA00022723"/>
    </source>
</evidence>
<keyword evidence="12" id="KW-1185">Reference proteome</keyword>
<evidence type="ECO:0000256" key="2">
    <source>
        <dbReference type="ARBA" id="ARBA00012251"/>
    </source>
</evidence>
<organism evidence="11 12">
    <name type="scientific">Lophiostoma macrostomum CBS 122681</name>
    <dbReference type="NCBI Taxonomy" id="1314788"/>
    <lineage>
        <taxon>Eukaryota</taxon>
        <taxon>Fungi</taxon>
        <taxon>Dikarya</taxon>
        <taxon>Ascomycota</taxon>
        <taxon>Pezizomycotina</taxon>
        <taxon>Dothideomycetes</taxon>
        <taxon>Pleosporomycetidae</taxon>
        <taxon>Pleosporales</taxon>
        <taxon>Lophiostomataceae</taxon>
        <taxon>Lophiostoma</taxon>
    </lineage>
</organism>
<feature type="domain" description="RING-type" evidence="10">
    <location>
        <begin position="130"/>
        <end position="353"/>
    </location>
</feature>
<dbReference type="GO" id="GO:0008270">
    <property type="term" value="F:zinc ion binding"/>
    <property type="evidence" value="ECO:0007669"/>
    <property type="project" value="UniProtKB-KW"/>
</dbReference>
<dbReference type="InterPro" id="IPR031127">
    <property type="entry name" value="E3_UB_ligase_RBR"/>
</dbReference>
<dbReference type="EMBL" id="MU004406">
    <property type="protein sequence ID" value="KAF2652280.1"/>
    <property type="molecule type" value="Genomic_DNA"/>
</dbReference>
<evidence type="ECO:0000256" key="3">
    <source>
        <dbReference type="ARBA" id="ARBA00022679"/>
    </source>
</evidence>
<evidence type="ECO:0000313" key="11">
    <source>
        <dbReference type="EMBL" id="KAF2652280.1"/>
    </source>
</evidence>
<accession>A0A6A6SXK0</accession>
<dbReference type="Gene3D" id="1.20.120.1750">
    <property type="match status" value="1"/>
</dbReference>
<dbReference type="Proteomes" id="UP000799324">
    <property type="component" value="Unassembled WGS sequence"/>
</dbReference>
<evidence type="ECO:0000256" key="6">
    <source>
        <dbReference type="ARBA" id="ARBA00022771"/>
    </source>
</evidence>
<proteinExistence type="predicted"/>
<comment type="catalytic activity">
    <reaction evidence="1">
        <text>[E2 ubiquitin-conjugating enzyme]-S-ubiquitinyl-L-cysteine + [acceptor protein]-L-lysine = [E2 ubiquitin-conjugating enzyme]-L-cysteine + [acceptor protein]-N(6)-ubiquitinyl-L-lysine.</text>
        <dbReference type="EC" id="2.3.2.31"/>
    </reaction>
</comment>
<reference evidence="11" key="1">
    <citation type="journal article" date="2020" name="Stud. Mycol.">
        <title>101 Dothideomycetes genomes: a test case for predicting lifestyles and emergence of pathogens.</title>
        <authorList>
            <person name="Haridas S."/>
            <person name="Albert R."/>
            <person name="Binder M."/>
            <person name="Bloem J."/>
            <person name="Labutti K."/>
            <person name="Salamov A."/>
            <person name="Andreopoulos B."/>
            <person name="Baker S."/>
            <person name="Barry K."/>
            <person name="Bills G."/>
            <person name="Bluhm B."/>
            <person name="Cannon C."/>
            <person name="Castanera R."/>
            <person name="Culley D."/>
            <person name="Daum C."/>
            <person name="Ezra D."/>
            <person name="Gonzalez J."/>
            <person name="Henrissat B."/>
            <person name="Kuo A."/>
            <person name="Liang C."/>
            <person name="Lipzen A."/>
            <person name="Lutzoni F."/>
            <person name="Magnuson J."/>
            <person name="Mondo S."/>
            <person name="Nolan M."/>
            <person name="Ohm R."/>
            <person name="Pangilinan J."/>
            <person name="Park H.-J."/>
            <person name="Ramirez L."/>
            <person name="Alfaro M."/>
            <person name="Sun H."/>
            <person name="Tritt A."/>
            <person name="Yoshinaga Y."/>
            <person name="Zwiers L.-H."/>
            <person name="Turgeon B."/>
            <person name="Goodwin S."/>
            <person name="Spatafora J."/>
            <person name="Crous P."/>
            <person name="Grigoriev I."/>
        </authorList>
    </citation>
    <scope>NUCLEOTIDE SEQUENCE</scope>
    <source>
        <strain evidence="11">CBS 122681</strain>
    </source>
</reference>
<evidence type="ECO:0000256" key="1">
    <source>
        <dbReference type="ARBA" id="ARBA00001798"/>
    </source>
</evidence>
<dbReference type="Pfam" id="PF01485">
    <property type="entry name" value="IBR"/>
    <property type="match status" value="1"/>
</dbReference>
<dbReference type="SUPFAM" id="SSF57850">
    <property type="entry name" value="RING/U-box"/>
    <property type="match status" value="2"/>
</dbReference>
<dbReference type="PROSITE" id="PS51873">
    <property type="entry name" value="TRIAD"/>
    <property type="match status" value="1"/>
</dbReference>
<dbReference type="GO" id="GO:0061630">
    <property type="term" value="F:ubiquitin protein ligase activity"/>
    <property type="evidence" value="ECO:0007669"/>
    <property type="project" value="UniProtKB-EC"/>
</dbReference>
<evidence type="ECO:0000256" key="7">
    <source>
        <dbReference type="ARBA" id="ARBA00022786"/>
    </source>
</evidence>
<dbReference type="GO" id="GO:0016567">
    <property type="term" value="P:protein ubiquitination"/>
    <property type="evidence" value="ECO:0007669"/>
    <property type="project" value="InterPro"/>
</dbReference>
<gene>
    <name evidence="11" type="ORF">K491DRAFT_760512</name>
</gene>
<keyword evidence="6" id="KW-0863">Zinc-finger</keyword>
<keyword evidence="8" id="KW-0862">Zinc</keyword>
<dbReference type="EC" id="2.3.2.31" evidence="2"/>
<keyword evidence="7" id="KW-0833">Ubl conjugation pathway</keyword>
<evidence type="ECO:0000256" key="5">
    <source>
        <dbReference type="ARBA" id="ARBA00022737"/>
    </source>
</evidence>
<dbReference type="InterPro" id="IPR002867">
    <property type="entry name" value="IBR_dom"/>
</dbReference>
<name>A0A6A6SXK0_9PLEO</name>
<feature type="region of interest" description="Disordered" evidence="9">
    <location>
        <begin position="1"/>
        <end position="20"/>
    </location>
</feature>
<dbReference type="PANTHER" id="PTHR11685">
    <property type="entry name" value="RBR FAMILY RING FINGER AND IBR DOMAIN-CONTAINING"/>
    <property type="match status" value="1"/>
</dbReference>
<dbReference type="AlphaFoldDB" id="A0A6A6SXK0"/>
<evidence type="ECO:0000259" key="10">
    <source>
        <dbReference type="PROSITE" id="PS51873"/>
    </source>
</evidence>
<feature type="compositionally biased region" description="Basic and acidic residues" evidence="9">
    <location>
        <begin position="336"/>
        <end position="347"/>
    </location>
</feature>
<keyword evidence="4" id="KW-0479">Metal-binding</keyword>
<dbReference type="InterPro" id="IPR044066">
    <property type="entry name" value="TRIAD_supradom"/>
</dbReference>
<evidence type="ECO:0000313" key="12">
    <source>
        <dbReference type="Proteomes" id="UP000799324"/>
    </source>
</evidence>
<evidence type="ECO:0000256" key="9">
    <source>
        <dbReference type="SAM" id="MobiDB-lite"/>
    </source>
</evidence>
<feature type="region of interest" description="Disordered" evidence="9">
    <location>
        <begin position="60"/>
        <end position="82"/>
    </location>
</feature>
<feature type="region of interest" description="Disordered" evidence="9">
    <location>
        <begin position="336"/>
        <end position="387"/>
    </location>
</feature>
<protein>
    <recommendedName>
        <fullName evidence="2">RBR-type E3 ubiquitin transferase</fullName>
        <ecNumber evidence="2">2.3.2.31</ecNumber>
    </recommendedName>
</protein>
<keyword evidence="5" id="KW-0677">Repeat</keyword>
<dbReference type="OrthoDB" id="3798970at2759"/>
<feature type="compositionally biased region" description="Basic residues" evidence="9">
    <location>
        <begin position="1"/>
        <end position="11"/>
    </location>
</feature>
<sequence>MAPRRGKRKRSSVAASPTRSTCSICRSRKSVDEFPTKLDGLPSLATCTACLQDSLPTSNDWEDVGLRPPSSLTPSEASSEHDITPADVECHICVETKPITDFPVSHFVQYTGAFARLGHMQKAMADPYTRPTPLPIGCDYHLGLDPKSLNNAICNSCIASHLTSRMESLGAEHVSCIVPKCKESWTHAALFYLPKEMHGEYHKQLFEVFWYQAEKWECPDGKCNCTGMFMAPRDTPGYPRVECYDCKKQFCGLCRVPWARHQGMTCQEYRTEHPEVESTAVEDDETLRSMAELGAKRCPRCQWIILKEDGCNGIYCTKCHAWFDYATAEQVLPPGEEGKAKKEELKKKAERRKQRLQRNNERLRKRQYADLESPSGSSDDDGEPMQAFVEVCEIEDPRFSKETGLRRGGPIKSLE</sequence>
<keyword evidence="3" id="KW-0808">Transferase</keyword>